<evidence type="ECO:0000256" key="3">
    <source>
        <dbReference type="ARBA" id="ARBA00007630"/>
    </source>
</evidence>
<dbReference type="NCBIfam" id="NF000648">
    <property type="entry name" value="PRK00026.1"/>
    <property type="match status" value="1"/>
</dbReference>
<dbReference type="FunFam" id="1.10.1270.20:FF:000001">
    <property type="entry name" value="tRNA (guanine-N(1)-)-methyltransferase"/>
    <property type="match status" value="1"/>
</dbReference>
<feature type="domain" description="tRNA methyltransferase TRMD/TRM10-type" evidence="17">
    <location>
        <begin position="4"/>
        <end position="237"/>
    </location>
</feature>
<dbReference type="SUPFAM" id="SSF158710">
    <property type="entry name" value="PSPTO4464-like"/>
    <property type="match status" value="1"/>
</dbReference>
<comment type="similarity">
    <text evidence="3">Belongs to the RNA methyltransferase TrmD family.</text>
</comment>
<accession>A0A7R9AIJ5</accession>
<evidence type="ECO:0000256" key="10">
    <source>
        <dbReference type="ARBA" id="ARBA00022691"/>
    </source>
</evidence>
<dbReference type="NCBIfam" id="TIGR00088">
    <property type="entry name" value="trmD"/>
    <property type="match status" value="1"/>
</dbReference>
<evidence type="ECO:0000259" key="17">
    <source>
        <dbReference type="Pfam" id="PF01746"/>
    </source>
</evidence>
<dbReference type="FunFam" id="3.40.1280.10:FF:000001">
    <property type="entry name" value="tRNA (guanine-N(1)-)-methyltransferase"/>
    <property type="match status" value="1"/>
</dbReference>
<dbReference type="NCBIfam" id="NF003593">
    <property type="entry name" value="PRK05255.1-1"/>
    <property type="match status" value="1"/>
</dbReference>
<evidence type="ECO:0000256" key="2">
    <source>
        <dbReference type="ARBA" id="ARBA00004496"/>
    </source>
</evidence>
<dbReference type="InterPro" id="IPR023148">
    <property type="entry name" value="tRNA_m1G_MeTrfase_C_sf"/>
</dbReference>
<keyword evidence="8" id="KW-0489">Methyltransferase</keyword>
<dbReference type="CDD" id="cd18080">
    <property type="entry name" value="TrmD-like"/>
    <property type="match status" value="1"/>
</dbReference>
<keyword evidence="11" id="KW-0819">tRNA processing</keyword>
<feature type="coiled-coil region" evidence="15">
    <location>
        <begin position="359"/>
        <end position="386"/>
    </location>
</feature>
<comment type="subcellular location">
    <subcellularLocation>
        <location evidence="2">Cytoplasm</location>
    </subcellularLocation>
</comment>
<dbReference type="EMBL" id="CAJPEV010009380">
    <property type="protein sequence ID" value="CAG0905645.1"/>
    <property type="molecule type" value="Genomic_DNA"/>
</dbReference>
<comment type="function">
    <text evidence="1">Specifically methylates guanosine-37 in various tRNAs.</text>
</comment>
<evidence type="ECO:0000313" key="18">
    <source>
        <dbReference type="EMBL" id="CAD7254385.1"/>
    </source>
</evidence>
<evidence type="ECO:0000256" key="11">
    <source>
        <dbReference type="ARBA" id="ARBA00022694"/>
    </source>
</evidence>
<dbReference type="Proteomes" id="UP000677054">
    <property type="component" value="Unassembled WGS sequence"/>
</dbReference>
<evidence type="ECO:0000256" key="13">
    <source>
        <dbReference type="ARBA" id="ARBA00033392"/>
    </source>
</evidence>
<keyword evidence="9" id="KW-0808">Transferase</keyword>
<dbReference type="Gene3D" id="1.10.60.30">
    <property type="entry name" value="PSPTO4464-like domains"/>
    <property type="match status" value="2"/>
</dbReference>
<evidence type="ECO:0000256" key="1">
    <source>
        <dbReference type="ARBA" id="ARBA00002634"/>
    </source>
</evidence>
<evidence type="ECO:0000313" key="19">
    <source>
        <dbReference type="Proteomes" id="UP000677054"/>
    </source>
</evidence>
<dbReference type="InterPro" id="IPR002649">
    <property type="entry name" value="tRNA_m1G_MeTrfase_TrmD"/>
</dbReference>
<evidence type="ECO:0000256" key="4">
    <source>
        <dbReference type="ARBA" id="ARBA00011738"/>
    </source>
</evidence>
<keyword evidence="7" id="KW-0963">Cytoplasm</keyword>
<feature type="region of interest" description="Disordered" evidence="16">
    <location>
        <begin position="441"/>
        <end position="462"/>
    </location>
</feature>
<dbReference type="InterPro" id="IPR006839">
    <property type="entry name" value="DarP"/>
</dbReference>
<evidence type="ECO:0000256" key="14">
    <source>
        <dbReference type="ARBA" id="ARBA00047783"/>
    </source>
</evidence>
<dbReference type="PANTHER" id="PTHR46417:SF1">
    <property type="entry name" value="TRNA (GUANINE-N(1)-)-METHYLTRANSFERASE"/>
    <property type="match status" value="1"/>
</dbReference>
<protein>
    <recommendedName>
        <fullName evidence="6">tRNA (guanine-N(1)-)-methyltransferase</fullName>
        <ecNumber evidence="5">2.1.1.228</ecNumber>
    </recommendedName>
    <alternativeName>
        <fullName evidence="12">M1G-methyltransferase</fullName>
    </alternativeName>
    <alternativeName>
        <fullName evidence="13">tRNA [GM37] methyltransferase</fullName>
    </alternativeName>
</protein>
<dbReference type="InterPro" id="IPR016009">
    <property type="entry name" value="tRNA_MeTrfase_TRMD/TRM10"/>
</dbReference>
<gene>
    <name evidence="18" type="ORF">DSTB1V02_LOCUS14131</name>
</gene>
<evidence type="ECO:0000256" key="8">
    <source>
        <dbReference type="ARBA" id="ARBA00022603"/>
    </source>
</evidence>
<organism evidence="18">
    <name type="scientific">Darwinula stevensoni</name>
    <dbReference type="NCBI Taxonomy" id="69355"/>
    <lineage>
        <taxon>Eukaryota</taxon>
        <taxon>Metazoa</taxon>
        <taxon>Ecdysozoa</taxon>
        <taxon>Arthropoda</taxon>
        <taxon>Crustacea</taxon>
        <taxon>Oligostraca</taxon>
        <taxon>Ostracoda</taxon>
        <taxon>Podocopa</taxon>
        <taxon>Podocopida</taxon>
        <taxon>Darwinulocopina</taxon>
        <taxon>Darwinuloidea</taxon>
        <taxon>Darwinulidae</taxon>
        <taxon>Darwinula</taxon>
    </lineage>
</organism>
<comment type="subunit">
    <text evidence="4">Homodimer.</text>
</comment>
<dbReference type="HAMAP" id="MF_00765">
    <property type="entry name" value="DarP"/>
    <property type="match status" value="1"/>
</dbReference>
<proteinExistence type="inferred from homology"/>
<dbReference type="InterPro" id="IPR029026">
    <property type="entry name" value="tRNA_m1G_MTases_N"/>
</dbReference>
<sequence length="462" mass="53262">MSCMHIHVITLFPEMFKAILEYGVTGRAWSEKRFELSLWNPRDFTTDPYRRIDDRPYGGGPGMVMMIEPLLRTLQAIFACSATWQRHQPRVVLTSPQGHAITHEWIVDQQQASCVFQRDIVLVCGRYEAIDQRWIDAYVDEQISLGDFVISGGEIAAMAVMDAMIRLLPGVLKGSQSCEQDSFVNGVLDCPHYTRPESSELGDVPEVLLSGHHANIMAWRREQSLQATFRQRPELIDKLIDLSLISPVEEKMLKDRRATKLFQAPRIKQPDESSEDFDVGPSKTQIKKQMNDIQNLGKAMLELSVDQRKTIPIDDQLFESMKEFDRLKSHEARRRQLQYIGKLMRHLDEQEIIAITDSLNRLQGKSAEATAELHRIERMRDRLLNDPQGEVLTNYLADHPHVDKQGLRTLLRNFWHAQHHDQSEAMRKNSREIFQLIKNAEKNSTPDHHSSLDEVSIETLDH</sequence>
<evidence type="ECO:0000256" key="9">
    <source>
        <dbReference type="ARBA" id="ARBA00022679"/>
    </source>
</evidence>
<dbReference type="GO" id="GO:0002939">
    <property type="term" value="P:tRNA N1-guanine methylation"/>
    <property type="evidence" value="ECO:0007669"/>
    <property type="project" value="TreeGrafter"/>
</dbReference>
<evidence type="ECO:0000256" key="12">
    <source>
        <dbReference type="ARBA" id="ARBA00029736"/>
    </source>
</evidence>
<reference evidence="18" key="1">
    <citation type="submission" date="2020-11" db="EMBL/GenBank/DDBJ databases">
        <authorList>
            <person name="Tran Van P."/>
        </authorList>
    </citation>
    <scope>NUCLEOTIDE SEQUENCE</scope>
</reference>
<name>A0A7R9AIJ5_9CRUS</name>
<keyword evidence="15" id="KW-0175">Coiled coil</keyword>
<dbReference type="PANTHER" id="PTHR46417">
    <property type="entry name" value="TRNA (GUANINE-N(1)-)-METHYLTRANSFERASE"/>
    <property type="match status" value="1"/>
</dbReference>
<dbReference type="Gene3D" id="3.40.1280.10">
    <property type="match status" value="1"/>
</dbReference>
<dbReference type="CDD" id="cd16331">
    <property type="entry name" value="YjgA-like"/>
    <property type="match status" value="1"/>
</dbReference>
<keyword evidence="10" id="KW-0949">S-adenosyl-L-methionine</keyword>
<dbReference type="AlphaFoldDB" id="A0A7R9AIJ5"/>
<dbReference type="SUPFAM" id="SSF75217">
    <property type="entry name" value="alpha/beta knot"/>
    <property type="match status" value="1"/>
</dbReference>
<dbReference type="HAMAP" id="MF_00605">
    <property type="entry name" value="TrmD"/>
    <property type="match status" value="1"/>
</dbReference>
<dbReference type="InterPro" id="IPR029028">
    <property type="entry name" value="Alpha/beta_knot_MTases"/>
</dbReference>
<dbReference type="EMBL" id="LR908898">
    <property type="protein sequence ID" value="CAD7254385.1"/>
    <property type="molecule type" value="Genomic_DNA"/>
</dbReference>
<dbReference type="Pfam" id="PF01746">
    <property type="entry name" value="tRNA_m1G_MT"/>
    <property type="match status" value="1"/>
</dbReference>
<dbReference type="Gene3D" id="1.10.1270.20">
    <property type="entry name" value="tRNA(m1g37)methyltransferase, domain 2"/>
    <property type="match status" value="1"/>
</dbReference>
<dbReference type="GO" id="GO:0052906">
    <property type="term" value="F:tRNA (guanine(37)-N1)-methyltransferase activity"/>
    <property type="evidence" value="ECO:0007669"/>
    <property type="project" value="UniProtKB-EC"/>
</dbReference>
<dbReference type="GO" id="GO:0005829">
    <property type="term" value="C:cytosol"/>
    <property type="evidence" value="ECO:0007669"/>
    <property type="project" value="TreeGrafter"/>
</dbReference>
<evidence type="ECO:0000256" key="15">
    <source>
        <dbReference type="SAM" id="Coils"/>
    </source>
</evidence>
<keyword evidence="19" id="KW-1185">Reference proteome</keyword>
<dbReference type="EC" id="2.1.1.228" evidence="5"/>
<evidence type="ECO:0000256" key="6">
    <source>
        <dbReference type="ARBA" id="ARBA00014679"/>
    </source>
</evidence>
<evidence type="ECO:0000256" key="5">
    <source>
        <dbReference type="ARBA" id="ARBA00012807"/>
    </source>
</evidence>
<dbReference type="InterPro" id="IPR023153">
    <property type="entry name" value="DarP_sf"/>
</dbReference>
<evidence type="ECO:0000256" key="7">
    <source>
        <dbReference type="ARBA" id="ARBA00022490"/>
    </source>
</evidence>
<dbReference type="OrthoDB" id="6777870at2759"/>
<comment type="catalytic activity">
    <reaction evidence="14">
        <text>guanosine(37) in tRNA + S-adenosyl-L-methionine = N(1)-methylguanosine(37) in tRNA + S-adenosyl-L-homocysteine + H(+)</text>
        <dbReference type="Rhea" id="RHEA:36899"/>
        <dbReference type="Rhea" id="RHEA-COMP:10145"/>
        <dbReference type="Rhea" id="RHEA-COMP:10147"/>
        <dbReference type="ChEBI" id="CHEBI:15378"/>
        <dbReference type="ChEBI" id="CHEBI:57856"/>
        <dbReference type="ChEBI" id="CHEBI:59789"/>
        <dbReference type="ChEBI" id="CHEBI:73542"/>
        <dbReference type="ChEBI" id="CHEBI:74269"/>
        <dbReference type="EC" id="2.1.1.228"/>
    </reaction>
</comment>
<feature type="compositionally biased region" description="Basic and acidic residues" evidence="16">
    <location>
        <begin position="441"/>
        <end position="452"/>
    </location>
</feature>
<evidence type="ECO:0000256" key="16">
    <source>
        <dbReference type="SAM" id="MobiDB-lite"/>
    </source>
</evidence>
<dbReference type="Pfam" id="PF04751">
    <property type="entry name" value="DarP"/>
    <property type="match status" value="1"/>
</dbReference>